<protein>
    <submittedName>
        <fullName evidence="9">Plasma membrane sulfite pump involved in sulfite metabolism</fullName>
    </submittedName>
</protein>
<reference evidence="9 10" key="1">
    <citation type="journal article" date="2024" name="IMA Fungus">
        <title>IMA Genome - F19 : A genome assembly and annotation guide to empower mycologists, including annotated draft genome sequences of Ceratocystis pirilliformis, Diaporthe australafricana, Fusarium ophioides, Paecilomyces lecythidis, and Sporothrix stenoceras.</title>
        <authorList>
            <person name="Aylward J."/>
            <person name="Wilson A.M."/>
            <person name="Visagie C.M."/>
            <person name="Spraker J."/>
            <person name="Barnes I."/>
            <person name="Buitendag C."/>
            <person name="Ceriani C."/>
            <person name="Del Mar Angel L."/>
            <person name="du Plessis D."/>
            <person name="Fuchs T."/>
            <person name="Gasser K."/>
            <person name="Kramer D."/>
            <person name="Li W."/>
            <person name="Munsamy K."/>
            <person name="Piso A."/>
            <person name="Price J.L."/>
            <person name="Sonnekus B."/>
            <person name="Thomas C."/>
            <person name="van der Nest A."/>
            <person name="van Dijk A."/>
            <person name="van Heerden A."/>
            <person name="van Vuuren N."/>
            <person name="Yilmaz N."/>
            <person name="Duong T.A."/>
            <person name="van der Merwe N.A."/>
            <person name="Wingfield M.J."/>
            <person name="Wingfield B.D."/>
        </authorList>
    </citation>
    <scope>NUCLEOTIDE SEQUENCE [LARGE SCALE GENOMIC DNA]</scope>
    <source>
        <strain evidence="9 10">CMW 12675</strain>
    </source>
</reference>
<dbReference type="Gene3D" id="1.50.10.150">
    <property type="entry name" value="Voltage-dependent anion channel"/>
    <property type="match status" value="1"/>
</dbReference>
<feature type="transmembrane region" description="Helical" evidence="8">
    <location>
        <begin position="216"/>
        <end position="237"/>
    </location>
</feature>
<comment type="similarity">
    <text evidence="2">Belongs to the tellurite-resistance/dicarboxylate transporter (TDT) family.</text>
</comment>
<dbReference type="Pfam" id="PF03595">
    <property type="entry name" value="SLAC1"/>
    <property type="match status" value="1"/>
</dbReference>
<gene>
    <name evidence="9" type="primary">SSU1_2</name>
    <name evidence="9" type="ORF">Cpir12675_002306</name>
</gene>
<keyword evidence="7 8" id="KW-0472">Membrane</keyword>
<dbReference type="InterPro" id="IPR038665">
    <property type="entry name" value="Voltage-dep_anion_channel_sf"/>
</dbReference>
<evidence type="ECO:0000256" key="6">
    <source>
        <dbReference type="ARBA" id="ARBA00022989"/>
    </source>
</evidence>
<keyword evidence="4" id="KW-1003">Cell membrane</keyword>
<feature type="transmembrane region" description="Helical" evidence="8">
    <location>
        <begin position="249"/>
        <end position="272"/>
    </location>
</feature>
<proteinExistence type="inferred from homology"/>
<evidence type="ECO:0000256" key="3">
    <source>
        <dbReference type="ARBA" id="ARBA00022448"/>
    </source>
</evidence>
<comment type="caution">
    <text evidence="9">The sequence shown here is derived from an EMBL/GenBank/DDBJ whole genome shotgun (WGS) entry which is preliminary data.</text>
</comment>
<evidence type="ECO:0000256" key="5">
    <source>
        <dbReference type="ARBA" id="ARBA00022692"/>
    </source>
</evidence>
<feature type="transmembrane region" description="Helical" evidence="8">
    <location>
        <begin position="104"/>
        <end position="129"/>
    </location>
</feature>
<evidence type="ECO:0000313" key="10">
    <source>
        <dbReference type="Proteomes" id="UP001583280"/>
    </source>
</evidence>
<dbReference type="InterPro" id="IPR051629">
    <property type="entry name" value="Sulfite_efflux_TDT"/>
</dbReference>
<feature type="transmembrane region" description="Helical" evidence="8">
    <location>
        <begin position="179"/>
        <end position="204"/>
    </location>
</feature>
<dbReference type="Proteomes" id="UP001583280">
    <property type="component" value="Unassembled WGS sequence"/>
</dbReference>
<feature type="transmembrane region" description="Helical" evidence="8">
    <location>
        <begin position="372"/>
        <end position="392"/>
    </location>
</feature>
<dbReference type="EMBL" id="JAWDJO010000044">
    <property type="protein sequence ID" value="KAL1897518.1"/>
    <property type="molecule type" value="Genomic_DNA"/>
</dbReference>
<dbReference type="PANTHER" id="PTHR31686:SF1">
    <property type="entry name" value="SULFITE EFFLUX PUMP SSU1"/>
    <property type="match status" value="1"/>
</dbReference>
<keyword evidence="6 8" id="KW-1133">Transmembrane helix</keyword>
<dbReference type="CDD" id="cd09318">
    <property type="entry name" value="TDT_SSU1"/>
    <property type="match status" value="1"/>
</dbReference>
<feature type="transmembrane region" description="Helical" evidence="8">
    <location>
        <begin position="335"/>
        <end position="360"/>
    </location>
</feature>
<dbReference type="InterPro" id="IPR004695">
    <property type="entry name" value="SLAC1/Mae1/Ssu1/TehA"/>
</dbReference>
<dbReference type="PANTHER" id="PTHR31686">
    <property type="match status" value="1"/>
</dbReference>
<evidence type="ECO:0000256" key="8">
    <source>
        <dbReference type="SAM" id="Phobius"/>
    </source>
</evidence>
<feature type="transmembrane region" description="Helical" evidence="8">
    <location>
        <begin position="398"/>
        <end position="420"/>
    </location>
</feature>
<feature type="transmembrane region" description="Helical" evidence="8">
    <location>
        <begin position="79"/>
        <end position="98"/>
    </location>
</feature>
<accession>A0ABR3ZA31</accession>
<organism evidence="9 10">
    <name type="scientific">Ceratocystis pirilliformis</name>
    <dbReference type="NCBI Taxonomy" id="259994"/>
    <lineage>
        <taxon>Eukaryota</taxon>
        <taxon>Fungi</taxon>
        <taxon>Dikarya</taxon>
        <taxon>Ascomycota</taxon>
        <taxon>Pezizomycotina</taxon>
        <taxon>Sordariomycetes</taxon>
        <taxon>Hypocreomycetidae</taxon>
        <taxon>Microascales</taxon>
        <taxon>Ceratocystidaceae</taxon>
        <taxon>Ceratocystis</taxon>
    </lineage>
</organism>
<feature type="transmembrane region" description="Helical" evidence="8">
    <location>
        <begin position="284"/>
        <end position="307"/>
    </location>
</feature>
<keyword evidence="10" id="KW-1185">Reference proteome</keyword>
<comment type="subcellular location">
    <subcellularLocation>
        <location evidence="1">Cell membrane</location>
        <topology evidence="1">Multi-pass membrane protein</topology>
    </subcellularLocation>
</comment>
<evidence type="ECO:0000256" key="4">
    <source>
        <dbReference type="ARBA" id="ARBA00022475"/>
    </source>
</evidence>
<keyword evidence="5 8" id="KW-0812">Transmembrane</keyword>
<sequence>MGPLDVPMPISSHDVETNGGSYYASNSETSVDKSHIHVDMNIDIRMQPTATGATATPETPSPELPLLPRWRRMIRNFTPSWFAVTMGTGIVSILLYSLPYRCFFTTALSYCFFALNVVMFVVFTIISILRYMMYHDCWRAMVHHPVQSLFLGCFPMGLSTIINMSTISLSATWGAPLLFIVWILWWLNVVSSLATCLFVPWMVIYRHKPGLNTITAALILPIVATVVCAASGGLVALHLPDAGNAQLTIIVSYILWGLGEYFCAIIICLYFHRLTMHSLPPRDFIVSVFLPIGALGNGGFGIINLGLASLKTFPKTGLLAENIGGEGSSLVAGHVLYVIGILIGLCCWGFGMVLLSFALISIFTTKRFPFNMGWWGFTFPMGVLATCTGLLAQQLDSIFFRIMTLLLSVAVIILWFIVAIKTVLLARRDLVAESFPEYPLWKKEFQPE</sequence>
<evidence type="ECO:0000313" key="9">
    <source>
        <dbReference type="EMBL" id="KAL1897518.1"/>
    </source>
</evidence>
<keyword evidence="3" id="KW-0813">Transport</keyword>
<evidence type="ECO:0000256" key="1">
    <source>
        <dbReference type="ARBA" id="ARBA00004651"/>
    </source>
</evidence>
<evidence type="ECO:0000256" key="2">
    <source>
        <dbReference type="ARBA" id="ARBA00008566"/>
    </source>
</evidence>
<name>A0ABR3ZA31_9PEZI</name>
<feature type="transmembrane region" description="Helical" evidence="8">
    <location>
        <begin position="149"/>
        <end position="173"/>
    </location>
</feature>
<evidence type="ECO:0000256" key="7">
    <source>
        <dbReference type="ARBA" id="ARBA00023136"/>
    </source>
</evidence>